<dbReference type="EMBL" id="UYSU01036498">
    <property type="protein sequence ID" value="VDL97783.1"/>
    <property type="molecule type" value="Genomic_DNA"/>
</dbReference>
<dbReference type="OrthoDB" id="9997229at2759"/>
<evidence type="ECO:0000313" key="10">
    <source>
        <dbReference type="Proteomes" id="UP000275846"/>
    </source>
</evidence>
<dbReference type="InterPro" id="IPR052192">
    <property type="entry name" value="Insect_Ionotropic_Sensory_Rcpt"/>
</dbReference>
<name>A0A183T4K0_SCHSO</name>
<proteinExistence type="predicted"/>
<keyword evidence="6" id="KW-0675">Receptor</keyword>
<dbReference type="AlphaFoldDB" id="A0A183T4K0"/>
<evidence type="ECO:0000256" key="4">
    <source>
        <dbReference type="ARBA" id="ARBA00022989"/>
    </source>
</evidence>
<protein>
    <submittedName>
        <fullName evidence="11">Lig_chan-Glu_bd domain-containing protein</fullName>
    </submittedName>
</protein>
<evidence type="ECO:0000256" key="2">
    <source>
        <dbReference type="ARBA" id="ARBA00022475"/>
    </source>
</evidence>
<evidence type="ECO:0000256" key="8">
    <source>
        <dbReference type="SAM" id="Phobius"/>
    </source>
</evidence>
<dbReference type="GO" id="GO:0005886">
    <property type="term" value="C:plasma membrane"/>
    <property type="evidence" value="ECO:0007669"/>
    <property type="project" value="UniProtKB-SubCell"/>
</dbReference>
<comment type="subcellular location">
    <subcellularLocation>
        <location evidence="1">Cell membrane</location>
        <topology evidence="1">Multi-pass membrane protein</topology>
    </subcellularLocation>
</comment>
<evidence type="ECO:0000256" key="1">
    <source>
        <dbReference type="ARBA" id="ARBA00004651"/>
    </source>
</evidence>
<dbReference type="WBParaSite" id="SSLN_0001183601-mRNA-1">
    <property type="protein sequence ID" value="SSLN_0001183601-mRNA-1"/>
    <property type="gene ID" value="SSLN_0001183601"/>
</dbReference>
<keyword evidence="3 8" id="KW-0812">Transmembrane</keyword>
<reference evidence="11" key="1">
    <citation type="submission" date="2016-06" db="UniProtKB">
        <authorList>
            <consortium name="WormBaseParasite"/>
        </authorList>
    </citation>
    <scope>IDENTIFICATION</scope>
</reference>
<feature type="transmembrane region" description="Helical" evidence="8">
    <location>
        <begin position="113"/>
        <end position="146"/>
    </location>
</feature>
<reference evidence="9 10" key="2">
    <citation type="submission" date="2018-11" db="EMBL/GenBank/DDBJ databases">
        <authorList>
            <consortium name="Pathogen Informatics"/>
        </authorList>
    </citation>
    <scope>NUCLEOTIDE SEQUENCE [LARGE SCALE GENOMIC DNA]</scope>
    <source>
        <strain evidence="9 10">NST_G2</strain>
    </source>
</reference>
<dbReference type="STRING" id="70667.A0A183T4K0"/>
<dbReference type="PANTHER" id="PTHR42643:SF38">
    <property type="entry name" value="IONOTROPIC RECEPTOR 100A"/>
    <property type="match status" value="1"/>
</dbReference>
<evidence type="ECO:0000256" key="3">
    <source>
        <dbReference type="ARBA" id="ARBA00022692"/>
    </source>
</evidence>
<dbReference type="Gene3D" id="3.40.190.10">
    <property type="entry name" value="Periplasmic binding protein-like II"/>
    <property type="match status" value="1"/>
</dbReference>
<feature type="transmembrane region" description="Helical" evidence="8">
    <location>
        <begin position="152"/>
        <end position="169"/>
    </location>
</feature>
<dbReference type="Proteomes" id="UP000275846">
    <property type="component" value="Unassembled WGS sequence"/>
</dbReference>
<keyword evidence="10" id="KW-1185">Reference proteome</keyword>
<organism evidence="11">
    <name type="scientific">Schistocephalus solidus</name>
    <name type="common">Tapeworm</name>
    <dbReference type="NCBI Taxonomy" id="70667"/>
    <lineage>
        <taxon>Eukaryota</taxon>
        <taxon>Metazoa</taxon>
        <taxon>Spiralia</taxon>
        <taxon>Lophotrochozoa</taxon>
        <taxon>Platyhelminthes</taxon>
        <taxon>Cestoda</taxon>
        <taxon>Eucestoda</taxon>
        <taxon>Diphyllobothriidea</taxon>
        <taxon>Diphyllobothriidae</taxon>
        <taxon>Schistocephalus</taxon>
    </lineage>
</organism>
<evidence type="ECO:0000313" key="9">
    <source>
        <dbReference type="EMBL" id="VDL97783.1"/>
    </source>
</evidence>
<evidence type="ECO:0000313" key="11">
    <source>
        <dbReference type="WBParaSite" id="SSLN_0001183601-mRNA-1"/>
    </source>
</evidence>
<keyword evidence="2" id="KW-1003">Cell membrane</keyword>
<evidence type="ECO:0000256" key="5">
    <source>
        <dbReference type="ARBA" id="ARBA00023136"/>
    </source>
</evidence>
<keyword evidence="5 8" id="KW-0472">Membrane</keyword>
<keyword evidence="4 8" id="KW-1133">Transmembrane helix</keyword>
<dbReference type="SUPFAM" id="SSF53850">
    <property type="entry name" value="Periplasmic binding protein-like II"/>
    <property type="match status" value="1"/>
</dbReference>
<evidence type="ECO:0000256" key="7">
    <source>
        <dbReference type="ARBA" id="ARBA00023180"/>
    </source>
</evidence>
<sequence length="194" mass="21966">TPPFILYEGETPKNPLSFGTISGPIIKIVTTIFQNLNLSMEFIENDDLPIGEKTLSGWTGLYGRLQRRELDMIAGPFAAVEPVTTDFQPTSPFYSTQFNFFYKKPTLSAAMQIFQFVVAFDVWVWVLTGVASVVVAAVLTLAHYLSPNRLDYSIFPSLMFAFGYLLQLWRERFASCSDRTAPKYMKESSLSENR</sequence>
<evidence type="ECO:0000256" key="6">
    <source>
        <dbReference type="ARBA" id="ARBA00023170"/>
    </source>
</evidence>
<gene>
    <name evidence="9" type="ORF">SSLN_LOCUS11398</name>
</gene>
<keyword evidence="7" id="KW-0325">Glycoprotein</keyword>
<dbReference type="PANTHER" id="PTHR42643">
    <property type="entry name" value="IONOTROPIC RECEPTOR 20A-RELATED"/>
    <property type="match status" value="1"/>
</dbReference>
<accession>A0A183T4K0</accession>